<dbReference type="Proteomes" id="UP000738359">
    <property type="component" value="Unassembled WGS sequence"/>
</dbReference>
<evidence type="ECO:0000313" key="2">
    <source>
        <dbReference type="Proteomes" id="UP000738359"/>
    </source>
</evidence>
<accession>A0A9P6J9H7</accession>
<name>A0A9P6J9H7_MORAP</name>
<dbReference type="PANTHER" id="PTHR28181:SF2">
    <property type="entry name" value="PHOSPHORIC MONOESTER HYDROLASE"/>
    <property type="match status" value="1"/>
</dbReference>
<dbReference type="InterPro" id="IPR023214">
    <property type="entry name" value="HAD_sf"/>
</dbReference>
<dbReference type="Gene3D" id="3.40.50.1000">
    <property type="entry name" value="HAD superfamily/HAD-like"/>
    <property type="match status" value="1"/>
</dbReference>
<reference evidence="1" key="1">
    <citation type="journal article" date="2020" name="Fungal Divers.">
        <title>Resolving the Mortierellaceae phylogeny through synthesis of multi-gene phylogenetics and phylogenomics.</title>
        <authorList>
            <person name="Vandepol N."/>
            <person name="Liber J."/>
            <person name="Desiro A."/>
            <person name="Na H."/>
            <person name="Kennedy M."/>
            <person name="Barry K."/>
            <person name="Grigoriev I.V."/>
            <person name="Miller A.N."/>
            <person name="O'Donnell K."/>
            <person name="Stajich J.E."/>
            <person name="Bonito G."/>
        </authorList>
    </citation>
    <scope>NUCLEOTIDE SEQUENCE</scope>
    <source>
        <strain evidence="1">CK1249</strain>
    </source>
</reference>
<dbReference type="SUPFAM" id="SSF56784">
    <property type="entry name" value="HAD-like"/>
    <property type="match status" value="1"/>
</dbReference>
<keyword evidence="2" id="KW-1185">Reference proteome</keyword>
<evidence type="ECO:0000313" key="1">
    <source>
        <dbReference type="EMBL" id="KAF9965357.1"/>
    </source>
</evidence>
<comment type="caution">
    <text evidence="1">The sequence shown here is derived from an EMBL/GenBank/DDBJ whole genome shotgun (WGS) entry which is preliminary data.</text>
</comment>
<gene>
    <name evidence="1" type="ORF">BGZ70_004999</name>
</gene>
<dbReference type="PANTHER" id="PTHR28181">
    <property type="entry name" value="UPF0655 PROTEIN YCR015C"/>
    <property type="match status" value="1"/>
</dbReference>
<dbReference type="OrthoDB" id="2342176at2759"/>
<dbReference type="AlphaFoldDB" id="A0A9P6J9H7"/>
<protein>
    <submittedName>
        <fullName evidence="1">Uncharacterized protein</fullName>
    </submittedName>
</protein>
<dbReference type="InterPro" id="IPR050849">
    <property type="entry name" value="HAD-like_hydrolase_phosphatase"/>
</dbReference>
<proteinExistence type="predicted"/>
<organism evidence="1 2">
    <name type="scientific">Mortierella alpina</name>
    <name type="common">Oleaginous fungus</name>
    <name type="synonym">Mortierella renispora</name>
    <dbReference type="NCBI Taxonomy" id="64518"/>
    <lineage>
        <taxon>Eukaryota</taxon>
        <taxon>Fungi</taxon>
        <taxon>Fungi incertae sedis</taxon>
        <taxon>Mucoromycota</taxon>
        <taxon>Mortierellomycotina</taxon>
        <taxon>Mortierellomycetes</taxon>
        <taxon>Mortierellales</taxon>
        <taxon>Mortierellaceae</taxon>
        <taxon>Mortierella</taxon>
    </lineage>
</organism>
<dbReference type="EMBL" id="JAAAHY010000262">
    <property type="protein sequence ID" value="KAF9965357.1"/>
    <property type="molecule type" value="Genomic_DNA"/>
</dbReference>
<dbReference type="InterPro" id="IPR036412">
    <property type="entry name" value="HAD-like_sf"/>
</dbReference>
<sequence>MVSPQVALHVYTNFDSTVVLEDTGNTLLEHEIGIKELERIDRLPETNPGHISLRKAEDMKWDHLRLTIQEAADILVGPLDGLQTSSRIPFDQMDGSTGTTRSYHVRLDPAFKEFHRFCREHHIPITVVSIPFGVEKGRALREARANDLENPASDQILWCGDGSSDFPAALVADIRLARQHTTLEKLLRANQIPHRAFTTFRTVQETVEDWLREHPGRLSAGSLSDTSEP</sequence>